<feature type="transmembrane region" description="Helical" evidence="10">
    <location>
        <begin position="358"/>
        <end position="386"/>
    </location>
</feature>
<evidence type="ECO:0000313" key="13">
    <source>
        <dbReference type="Proteomes" id="UP000070155"/>
    </source>
</evidence>
<dbReference type="PANTHER" id="PTHR11629">
    <property type="entry name" value="VACUOLAR PROTON ATPASES"/>
    <property type="match status" value="1"/>
</dbReference>
<feature type="transmembrane region" description="Helical" evidence="10">
    <location>
        <begin position="468"/>
        <end position="489"/>
    </location>
</feature>
<comment type="similarity">
    <text evidence="2 10">Belongs to the V-ATPase 116 kDa subunit family.</text>
</comment>
<dbReference type="PANTHER" id="PTHR11629:SF63">
    <property type="entry name" value="V-TYPE PROTON ATPASE SUBUNIT A"/>
    <property type="match status" value="1"/>
</dbReference>
<evidence type="ECO:0000256" key="7">
    <source>
        <dbReference type="ARBA" id="ARBA00023136"/>
    </source>
</evidence>
<protein>
    <recommendedName>
        <fullName evidence="9 10">A-type ATP synthase subunit I</fullName>
    </recommendedName>
</protein>
<dbReference type="Gene3D" id="1.20.1460.20">
    <property type="match status" value="1"/>
</dbReference>
<feature type="transmembrane region" description="Helical" evidence="10">
    <location>
        <begin position="509"/>
        <end position="530"/>
    </location>
</feature>
<evidence type="ECO:0000256" key="2">
    <source>
        <dbReference type="ARBA" id="ARBA00009904"/>
    </source>
</evidence>
<evidence type="ECO:0000256" key="6">
    <source>
        <dbReference type="ARBA" id="ARBA00023065"/>
    </source>
</evidence>
<comment type="subcellular location">
    <subcellularLocation>
        <location evidence="1">Membrane</location>
        <topology evidence="1">Multi-pass membrane protein</topology>
    </subcellularLocation>
</comment>
<dbReference type="GO" id="GO:0016471">
    <property type="term" value="C:vacuolar proton-transporting V-type ATPase complex"/>
    <property type="evidence" value="ECO:0007669"/>
    <property type="project" value="TreeGrafter"/>
</dbReference>
<keyword evidence="3 10" id="KW-0813">Transport</keyword>
<comment type="function">
    <text evidence="8">Component of the A-type ATP synthase that produces ATP from ADP in the presence of a proton gradient across the membrane.</text>
</comment>
<keyword evidence="13" id="KW-1185">Reference proteome</keyword>
<gene>
    <name evidence="12" type="ORF">AKJ36_00785</name>
</gene>
<dbReference type="GO" id="GO:0033179">
    <property type="term" value="C:proton-transporting V-type ATPase, V0 domain"/>
    <property type="evidence" value="ECO:0007669"/>
    <property type="project" value="InterPro"/>
</dbReference>
<feature type="transmembrane region" description="Helical" evidence="10">
    <location>
        <begin position="427"/>
        <end position="448"/>
    </location>
</feature>
<evidence type="ECO:0000256" key="3">
    <source>
        <dbReference type="ARBA" id="ARBA00022448"/>
    </source>
</evidence>
<keyword evidence="6 10" id="KW-0406">Ion transport</keyword>
<evidence type="ECO:0000256" key="9">
    <source>
        <dbReference type="ARBA" id="ARBA00068671"/>
    </source>
</evidence>
<keyword evidence="11" id="KW-0175">Coiled coil</keyword>
<dbReference type="Gene3D" id="3.30.70.2170">
    <property type="match status" value="1"/>
</dbReference>
<keyword evidence="7 10" id="KW-0472">Membrane</keyword>
<evidence type="ECO:0000256" key="4">
    <source>
        <dbReference type="ARBA" id="ARBA00022692"/>
    </source>
</evidence>
<feature type="coiled-coil region" evidence="11">
    <location>
        <begin position="99"/>
        <end position="129"/>
    </location>
</feature>
<reference evidence="12 13" key="1">
    <citation type="journal article" date="2016" name="Sci. Rep.">
        <title>Metabolic traits of an uncultured archaeal lineage -MSBL1- from brine pools of the Red Sea.</title>
        <authorList>
            <person name="Mwirichia R."/>
            <person name="Alam I."/>
            <person name="Rashid M."/>
            <person name="Vinu M."/>
            <person name="Ba-Alawi W."/>
            <person name="Anthony Kamau A."/>
            <person name="Kamanda Ngugi D."/>
            <person name="Goker M."/>
            <person name="Klenk H.P."/>
            <person name="Bajic V."/>
            <person name="Stingl U."/>
        </authorList>
    </citation>
    <scope>NUCLEOTIDE SEQUENCE [LARGE SCALE GENOMIC DNA]</scope>
    <source>
        <strain evidence="12">SCGC-AAA259I07</strain>
    </source>
</reference>
<evidence type="ECO:0000256" key="1">
    <source>
        <dbReference type="ARBA" id="ARBA00004141"/>
    </source>
</evidence>
<evidence type="ECO:0000256" key="5">
    <source>
        <dbReference type="ARBA" id="ARBA00022989"/>
    </source>
</evidence>
<proteinExistence type="inferred from homology"/>
<evidence type="ECO:0000313" key="12">
    <source>
        <dbReference type="EMBL" id="KXA95366.1"/>
    </source>
</evidence>
<evidence type="ECO:0000256" key="11">
    <source>
        <dbReference type="SAM" id="Coils"/>
    </source>
</evidence>
<accession>A0A133UMN0</accession>
<dbReference type="InterPro" id="IPR002490">
    <property type="entry name" value="V-ATPase_116kDa_su"/>
</dbReference>
<dbReference type="Pfam" id="PF01496">
    <property type="entry name" value="V_ATPase_I"/>
    <property type="match status" value="2"/>
</dbReference>
<feature type="transmembrane region" description="Helical" evidence="10">
    <location>
        <begin position="550"/>
        <end position="577"/>
    </location>
</feature>
<feature type="coiled-coil region" evidence="11">
    <location>
        <begin position="226"/>
        <end position="253"/>
    </location>
</feature>
<feature type="transmembrane region" description="Helical" evidence="10">
    <location>
        <begin position="644"/>
        <end position="671"/>
    </location>
</feature>
<feature type="transmembrane region" description="Helical" evidence="10">
    <location>
        <begin position="611"/>
        <end position="638"/>
    </location>
</feature>
<keyword evidence="5 10" id="KW-1133">Transmembrane helix</keyword>
<dbReference type="EMBL" id="LHXQ01000006">
    <property type="protein sequence ID" value="KXA95366.1"/>
    <property type="molecule type" value="Genomic_DNA"/>
</dbReference>
<dbReference type="GO" id="GO:0007035">
    <property type="term" value="P:vacuolar acidification"/>
    <property type="evidence" value="ECO:0007669"/>
    <property type="project" value="TreeGrafter"/>
</dbReference>
<dbReference type="AlphaFoldDB" id="A0A133UMN0"/>
<keyword evidence="4 10" id="KW-0812">Transmembrane</keyword>
<dbReference type="GO" id="GO:0046961">
    <property type="term" value="F:proton-transporting ATPase activity, rotational mechanism"/>
    <property type="evidence" value="ECO:0007669"/>
    <property type="project" value="InterPro"/>
</dbReference>
<comment type="caution">
    <text evidence="12">The sequence shown here is derived from an EMBL/GenBank/DDBJ whole genome shotgun (WGS) entry which is preliminary data.</text>
</comment>
<sequence>MPKSLLRSADMKGFRALIPQSKLDQVLSALHEAGAAQFREISQEEIEREELEEGFYEINSIMGRMEEIQDFFNTTDKKTTYELEDESLENILDSTRDLLEEVEPKKEELASEKRRIEEKREEYHTQKNLLSFLEDIDVPLNYFQSTEKIEILSGKIDEDELDEFMENVRENLSEKVFVTSFGVGGTRIVVLVCRKEVVSDLRPILYRFGVEMLELPQSDKTPKQFLEELDDKLENLKEEEKQIDEKIEKIKERKAPEINALTEYLEIEVERLECLPLFGRTESTTIIEGWTLEEELTSAEEAIKEATEQSYIMRTYEPSELDVSETPIELENPKFVDGFEWLTHMYGLPRYDSTEPTLIVALTFSIFFGFTLSDAGYGLVILAFLLPSLAMIKDIFSNKLAGIPLLGTLGPYIAGARHMFRGNPRKVMIAGGLGTILAGALFGSWFGGKLGELVSVFSPLWVNPIREPIPFLKLVVFFGVLQLAIGYGIGSGRKNILRGNWRKVILEDIGNALLIIGLFLLVFCVVGMGLKEFGINYFFPKLSVFDAFNPLAGGTTLVFAYKGIFFTGLIMAVLGNLTAEGAPMMDRIGGAVNTVYSIIDFISNVVSYTRLLALGIATSVIALVINKIGLIIFGALYPATFSGALSYVLGAVGIIILLVVLVLGHLFNVFINTITGFVHTMRLHYAEFFQTFYEAGGEKYSPFKLIRKYT</sequence>
<evidence type="ECO:0000256" key="8">
    <source>
        <dbReference type="ARBA" id="ARBA00059506"/>
    </source>
</evidence>
<evidence type="ECO:0000256" key="10">
    <source>
        <dbReference type="RuleBase" id="RU361189"/>
    </source>
</evidence>
<name>A0A133UMN0_9EURY</name>
<dbReference type="GO" id="GO:0051117">
    <property type="term" value="F:ATPase binding"/>
    <property type="evidence" value="ECO:0007669"/>
    <property type="project" value="TreeGrafter"/>
</dbReference>
<organism evidence="12 13">
    <name type="scientific">candidate division MSBL1 archaeon SCGC-AAA259I07</name>
    <dbReference type="NCBI Taxonomy" id="1698266"/>
    <lineage>
        <taxon>Archaea</taxon>
        <taxon>Methanobacteriati</taxon>
        <taxon>Methanobacteriota</taxon>
        <taxon>candidate division MSBL1</taxon>
    </lineage>
</organism>
<dbReference type="Proteomes" id="UP000070155">
    <property type="component" value="Unassembled WGS sequence"/>
</dbReference>
<dbReference type="Gene3D" id="3.30.70.2750">
    <property type="match status" value="1"/>
</dbReference>